<dbReference type="InterPro" id="IPR005467">
    <property type="entry name" value="His_kinase_dom"/>
</dbReference>
<sequence>MNETCDSVDALVASLIEAMPEPVLVVDAAVRLVAANGPARVIFPLLRLRAPLASTLRAVDLHDAIARVLRTGEPENVSWLDRVPVERLFQVHVAGFHSDVTRYVALNLHDATESRRLEQARVDFVANASHELRTPLASLLGFIETLQGPARGDAEARARFLPIMLEQARRMARLVDDLLSLSRIEQTLHVQPRAAVDLAPLVQHVCDALTPLAMENRVRLDLDARKVVVRGDHDELVRVAENLIENAIKYSAPDKKQSARKVWVAIGARESMGFLTVRDEGPGIAPENIPRLTERFYRVDAGQSRAKGGTGLGLALVKHILARHRGRLGIQSAPGRGAAFTAFVPLDAK</sequence>
<dbReference type="SMART" id="SM00387">
    <property type="entry name" value="HATPase_c"/>
    <property type="match status" value="1"/>
</dbReference>
<comment type="caution">
    <text evidence="8">The sequence shown here is derived from an EMBL/GenBank/DDBJ whole genome shotgun (WGS) entry which is preliminary data.</text>
</comment>
<keyword evidence="6" id="KW-0902">Two-component regulatory system</keyword>
<dbReference type="SUPFAM" id="SSF55874">
    <property type="entry name" value="ATPase domain of HSP90 chaperone/DNA topoisomerase II/histidine kinase"/>
    <property type="match status" value="1"/>
</dbReference>
<dbReference type="InterPro" id="IPR036890">
    <property type="entry name" value="HATPase_C_sf"/>
</dbReference>
<dbReference type="InterPro" id="IPR003594">
    <property type="entry name" value="HATPase_dom"/>
</dbReference>
<protein>
    <recommendedName>
        <fullName evidence="2">histidine kinase</fullName>
        <ecNumber evidence="2">2.7.13.3</ecNumber>
    </recommendedName>
</protein>
<gene>
    <name evidence="8" type="ORF">K2U94_07765</name>
</gene>
<dbReference type="Gene3D" id="1.10.287.130">
    <property type="match status" value="1"/>
</dbReference>
<evidence type="ECO:0000256" key="4">
    <source>
        <dbReference type="ARBA" id="ARBA00022679"/>
    </source>
</evidence>
<accession>A0ABS9Z4W0</accession>
<evidence type="ECO:0000313" key="8">
    <source>
        <dbReference type="EMBL" id="MCI4682661.1"/>
    </source>
</evidence>
<keyword evidence="9" id="KW-1185">Reference proteome</keyword>
<dbReference type="Gene3D" id="3.30.565.10">
    <property type="entry name" value="Histidine kinase-like ATPase, C-terminal domain"/>
    <property type="match status" value="1"/>
</dbReference>
<dbReference type="Pfam" id="PF00512">
    <property type="entry name" value="HisKA"/>
    <property type="match status" value="1"/>
</dbReference>
<dbReference type="PROSITE" id="PS50109">
    <property type="entry name" value="HIS_KIN"/>
    <property type="match status" value="1"/>
</dbReference>
<dbReference type="PANTHER" id="PTHR45453:SF1">
    <property type="entry name" value="PHOSPHATE REGULON SENSOR PROTEIN PHOR"/>
    <property type="match status" value="1"/>
</dbReference>
<evidence type="ECO:0000256" key="6">
    <source>
        <dbReference type="ARBA" id="ARBA00023012"/>
    </source>
</evidence>
<evidence type="ECO:0000256" key="3">
    <source>
        <dbReference type="ARBA" id="ARBA00022553"/>
    </source>
</evidence>
<dbReference type="RefSeq" id="WP_243066658.1">
    <property type="nucleotide sequence ID" value="NZ_JAIVFK010000004.1"/>
</dbReference>
<keyword evidence="4" id="KW-0808">Transferase</keyword>
<dbReference type="InterPro" id="IPR004358">
    <property type="entry name" value="Sig_transdc_His_kin-like_C"/>
</dbReference>
<organism evidence="8 9">
    <name type="scientific">Candidatus Rhodoblastus alkanivorans</name>
    <dbReference type="NCBI Taxonomy" id="2954117"/>
    <lineage>
        <taxon>Bacteria</taxon>
        <taxon>Pseudomonadati</taxon>
        <taxon>Pseudomonadota</taxon>
        <taxon>Alphaproteobacteria</taxon>
        <taxon>Hyphomicrobiales</taxon>
        <taxon>Rhodoblastaceae</taxon>
        <taxon>Rhodoblastus</taxon>
    </lineage>
</organism>
<dbReference type="InterPro" id="IPR050351">
    <property type="entry name" value="BphY/WalK/GraS-like"/>
</dbReference>
<dbReference type="CDD" id="cd00082">
    <property type="entry name" value="HisKA"/>
    <property type="match status" value="1"/>
</dbReference>
<dbReference type="SUPFAM" id="SSF47384">
    <property type="entry name" value="Homodimeric domain of signal transducing histidine kinase"/>
    <property type="match status" value="1"/>
</dbReference>
<evidence type="ECO:0000313" key="9">
    <source>
        <dbReference type="Proteomes" id="UP001139104"/>
    </source>
</evidence>
<dbReference type="Proteomes" id="UP001139104">
    <property type="component" value="Unassembled WGS sequence"/>
</dbReference>
<dbReference type="EC" id="2.7.13.3" evidence="2"/>
<evidence type="ECO:0000256" key="1">
    <source>
        <dbReference type="ARBA" id="ARBA00000085"/>
    </source>
</evidence>
<feature type="domain" description="Histidine kinase" evidence="7">
    <location>
        <begin position="127"/>
        <end position="348"/>
    </location>
</feature>
<dbReference type="SMART" id="SM00388">
    <property type="entry name" value="HisKA"/>
    <property type="match status" value="1"/>
</dbReference>
<evidence type="ECO:0000256" key="2">
    <source>
        <dbReference type="ARBA" id="ARBA00012438"/>
    </source>
</evidence>
<dbReference type="Gene3D" id="3.30.450.20">
    <property type="entry name" value="PAS domain"/>
    <property type="match status" value="1"/>
</dbReference>
<reference evidence="8" key="1">
    <citation type="journal article" date="2022" name="ISME J.">
        <title>Identification of active gaseous-alkane degraders at natural gas seeps.</title>
        <authorList>
            <person name="Farhan Ul Haque M."/>
            <person name="Hernandez M."/>
            <person name="Crombie A.T."/>
            <person name="Murrell J.C."/>
        </authorList>
    </citation>
    <scope>NUCLEOTIDE SEQUENCE</scope>
    <source>
        <strain evidence="8">PC2</strain>
    </source>
</reference>
<dbReference type="Pfam" id="PF02518">
    <property type="entry name" value="HATPase_c"/>
    <property type="match status" value="1"/>
</dbReference>
<proteinExistence type="predicted"/>
<evidence type="ECO:0000256" key="5">
    <source>
        <dbReference type="ARBA" id="ARBA00022777"/>
    </source>
</evidence>
<dbReference type="InterPro" id="IPR003661">
    <property type="entry name" value="HisK_dim/P_dom"/>
</dbReference>
<evidence type="ECO:0000259" key="7">
    <source>
        <dbReference type="PROSITE" id="PS50109"/>
    </source>
</evidence>
<dbReference type="GO" id="GO:0016301">
    <property type="term" value="F:kinase activity"/>
    <property type="evidence" value="ECO:0007669"/>
    <property type="project" value="UniProtKB-KW"/>
</dbReference>
<comment type="catalytic activity">
    <reaction evidence="1">
        <text>ATP + protein L-histidine = ADP + protein N-phospho-L-histidine.</text>
        <dbReference type="EC" id="2.7.13.3"/>
    </reaction>
</comment>
<dbReference type="PRINTS" id="PR00344">
    <property type="entry name" value="BCTRLSENSOR"/>
</dbReference>
<keyword evidence="5 8" id="KW-0418">Kinase</keyword>
<dbReference type="InterPro" id="IPR036097">
    <property type="entry name" value="HisK_dim/P_sf"/>
</dbReference>
<keyword evidence="3" id="KW-0597">Phosphoprotein</keyword>
<dbReference type="PANTHER" id="PTHR45453">
    <property type="entry name" value="PHOSPHATE REGULON SENSOR PROTEIN PHOR"/>
    <property type="match status" value="1"/>
</dbReference>
<dbReference type="EMBL" id="JAIVFP010000001">
    <property type="protein sequence ID" value="MCI4682661.1"/>
    <property type="molecule type" value="Genomic_DNA"/>
</dbReference>
<name>A0ABS9Z4W0_9HYPH</name>